<comment type="caution">
    <text evidence="2">The sequence shown here is derived from an EMBL/GenBank/DDBJ whole genome shotgun (WGS) entry which is preliminary data.</text>
</comment>
<reference evidence="2 3" key="1">
    <citation type="journal article" date="2019" name="Int. J. Syst. Evol. Microbiol.">
        <title>The Global Catalogue of Microorganisms (GCM) 10K type strain sequencing project: providing services to taxonomists for standard genome sequencing and annotation.</title>
        <authorList>
            <consortium name="The Broad Institute Genomics Platform"/>
            <consortium name="The Broad Institute Genome Sequencing Center for Infectious Disease"/>
            <person name="Wu L."/>
            <person name="Ma J."/>
        </authorList>
    </citation>
    <scope>NUCLEOTIDE SEQUENCE [LARGE SCALE GENOMIC DNA]</scope>
    <source>
        <strain evidence="2 3">JCM 3272</strain>
    </source>
</reference>
<dbReference type="EMBL" id="BAAARV010000067">
    <property type="protein sequence ID" value="GAA2369073.1"/>
    <property type="molecule type" value="Genomic_DNA"/>
</dbReference>
<dbReference type="Proteomes" id="UP001501444">
    <property type="component" value="Unassembled WGS sequence"/>
</dbReference>
<sequence length="62" mass="6532">MREPCASARPLPWRRSLRARRPGTFVTDDGTEDGHPGMAAKLTADVAGTKPGEIRADAGADA</sequence>
<feature type="region of interest" description="Disordered" evidence="1">
    <location>
        <begin position="1"/>
        <end position="38"/>
    </location>
</feature>
<gene>
    <name evidence="2" type="ORF">GCM10010170_069340</name>
</gene>
<keyword evidence="3" id="KW-1185">Reference proteome</keyword>
<dbReference type="RefSeq" id="WP_344616793.1">
    <property type="nucleotide sequence ID" value="NZ_BAAARV010000067.1"/>
</dbReference>
<evidence type="ECO:0000313" key="2">
    <source>
        <dbReference type="EMBL" id="GAA2369073.1"/>
    </source>
</evidence>
<evidence type="ECO:0000256" key="1">
    <source>
        <dbReference type="SAM" id="MobiDB-lite"/>
    </source>
</evidence>
<evidence type="ECO:0000313" key="3">
    <source>
        <dbReference type="Proteomes" id="UP001501444"/>
    </source>
</evidence>
<protein>
    <submittedName>
        <fullName evidence="2">Uncharacterized protein</fullName>
    </submittedName>
</protein>
<accession>A0ABN3H4R3</accession>
<proteinExistence type="predicted"/>
<organism evidence="2 3">
    <name type="scientific">Dactylosporangium salmoneum</name>
    <dbReference type="NCBI Taxonomy" id="53361"/>
    <lineage>
        <taxon>Bacteria</taxon>
        <taxon>Bacillati</taxon>
        <taxon>Actinomycetota</taxon>
        <taxon>Actinomycetes</taxon>
        <taxon>Micromonosporales</taxon>
        <taxon>Micromonosporaceae</taxon>
        <taxon>Dactylosporangium</taxon>
    </lineage>
</organism>
<name>A0ABN3H4R3_9ACTN</name>